<organism evidence="2">
    <name type="scientific">Graphocephala atropunctata</name>
    <dbReference type="NCBI Taxonomy" id="36148"/>
    <lineage>
        <taxon>Eukaryota</taxon>
        <taxon>Metazoa</taxon>
        <taxon>Ecdysozoa</taxon>
        <taxon>Arthropoda</taxon>
        <taxon>Hexapoda</taxon>
        <taxon>Insecta</taxon>
        <taxon>Pterygota</taxon>
        <taxon>Neoptera</taxon>
        <taxon>Paraneoptera</taxon>
        <taxon>Hemiptera</taxon>
        <taxon>Auchenorrhyncha</taxon>
        <taxon>Membracoidea</taxon>
        <taxon>Cicadellidae</taxon>
        <taxon>Cicadellinae</taxon>
        <taxon>Cicadellini</taxon>
        <taxon>Graphocephala</taxon>
    </lineage>
</organism>
<dbReference type="PANTHER" id="PTHR45774:SF3">
    <property type="entry name" value="BTB (POZ) DOMAIN-CONTAINING 2B-RELATED"/>
    <property type="match status" value="1"/>
</dbReference>
<proteinExistence type="predicted"/>
<dbReference type="AlphaFoldDB" id="A0A1B6M6U6"/>
<feature type="domain" description="BACK" evidence="1">
    <location>
        <begin position="63"/>
        <end position="150"/>
    </location>
</feature>
<evidence type="ECO:0000313" key="2">
    <source>
        <dbReference type="EMBL" id="JAT31623.1"/>
    </source>
</evidence>
<evidence type="ECO:0000259" key="1">
    <source>
        <dbReference type="Pfam" id="PF07707"/>
    </source>
</evidence>
<name>A0A1B6M6U6_9HEMI</name>
<dbReference type="Gene3D" id="1.25.40.420">
    <property type="match status" value="1"/>
</dbReference>
<dbReference type="InterPro" id="IPR011705">
    <property type="entry name" value="BACK"/>
</dbReference>
<dbReference type="PANTHER" id="PTHR45774">
    <property type="entry name" value="BTB/POZ DOMAIN-CONTAINING"/>
    <property type="match status" value="1"/>
</dbReference>
<reference evidence="2" key="1">
    <citation type="submission" date="2015-11" db="EMBL/GenBank/DDBJ databases">
        <title>De novo transcriptome assembly of four potential Pierce s Disease insect vectors from Arizona vineyards.</title>
        <authorList>
            <person name="Tassone E.E."/>
        </authorList>
    </citation>
    <scope>NUCLEOTIDE SEQUENCE</scope>
</reference>
<protein>
    <recommendedName>
        <fullName evidence="1">BACK domain-containing protein</fullName>
    </recommendedName>
</protein>
<dbReference type="EMBL" id="GEBQ01008354">
    <property type="protein sequence ID" value="JAT31623.1"/>
    <property type="molecule type" value="Transcribed_RNA"/>
</dbReference>
<dbReference type="Pfam" id="PF07707">
    <property type="entry name" value="BACK"/>
    <property type="match status" value="1"/>
</dbReference>
<sequence>MYGCLDYSSDIPKELAPELMLCADKYNVQPLVAKVSRVMTPTGVSDLFPALCCVSLISAPCLEWSVIDILQAKTHEIINHPDFLELNDLAVEYIVKQNTLASNEVDLWKALVQWAEYQAKIKPGVTPRQLLKKPLQHVRLKTFSLEEVVDNVIPTNILSPMEIVELLKGSDLTAAGLCGNVEPRHIFGKIPYLTHPGETREFRHQYKLDINYGESHHLTGLAGRLREFYCNFII</sequence>
<gene>
    <name evidence="2" type="ORF">g.54065</name>
</gene>
<feature type="non-terminal residue" evidence="2">
    <location>
        <position position="234"/>
    </location>
</feature>
<accession>A0A1B6M6U6</accession>